<keyword evidence="11" id="KW-1185">Reference proteome</keyword>
<dbReference type="InterPro" id="IPR000412">
    <property type="entry name" value="ABC_2_transport"/>
</dbReference>
<keyword evidence="7 8" id="KW-0472">Membrane</keyword>
<feature type="transmembrane region" description="Helical" evidence="8">
    <location>
        <begin position="21"/>
        <end position="43"/>
    </location>
</feature>
<comment type="subcellular location">
    <subcellularLocation>
        <location evidence="8">Cell inner membrane</location>
        <topology evidence="8">Multi-pass membrane protein</topology>
    </subcellularLocation>
    <subcellularLocation>
        <location evidence="1">Cell membrane</location>
        <topology evidence="1">Multi-pass membrane protein</topology>
    </subcellularLocation>
</comment>
<feature type="domain" description="ABC transmembrane type-2" evidence="9">
    <location>
        <begin position="137"/>
        <end position="367"/>
    </location>
</feature>
<evidence type="ECO:0000259" key="9">
    <source>
        <dbReference type="PROSITE" id="PS51012"/>
    </source>
</evidence>
<keyword evidence="3 8" id="KW-0813">Transport</keyword>
<evidence type="ECO:0000256" key="5">
    <source>
        <dbReference type="ARBA" id="ARBA00022692"/>
    </source>
</evidence>
<keyword evidence="4 8" id="KW-1003">Cell membrane</keyword>
<accession>A0A1J0VDY9</accession>
<feature type="transmembrane region" description="Helical" evidence="8">
    <location>
        <begin position="285"/>
        <end position="307"/>
    </location>
</feature>
<dbReference type="GO" id="GO:0043190">
    <property type="term" value="C:ATP-binding cassette (ABC) transporter complex"/>
    <property type="evidence" value="ECO:0007669"/>
    <property type="project" value="InterPro"/>
</dbReference>
<evidence type="ECO:0000256" key="6">
    <source>
        <dbReference type="ARBA" id="ARBA00022989"/>
    </source>
</evidence>
<keyword evidence="5 8" id="KW-0812">Transmembrane</keyword>
<evidence type="ECO:0000256" key="7">
    <source>
        <dbReference type="ARBA" id="ARBA00023136"/>
    </source>
</evidence>
<proteinExistence type="inferred from homology"/>
<evidence type="ECO:0000313" key="10">
    <source>
        <dbReference type="EMBL" id="APE30229.1"/>
    </source>
</evidence>
<evidence type="ECO:0000256" key="8">
    <source>
        <dbReference type="RuleBase" id="RU361157"/>
    </source>
</evidence>
<feature type="transmembrane region" description="Helical" evidence="8">
    <location>
        <begin position="175"/>
        <end position="198"/>
    </location>
</feature>
<evidence type="ECO:0000256" key="2">
    <source>
        <dbReference type="ARBA" id="ARBA00007783"/>
    </source>
</evidence>
<dbReference type="KEGG" id="hsi:BOX17_04255"/>
<feature type="transmembrane region" description="Helical" evidence="8">
    <location>
        <begin position="346"/>
        <end position="364"/>
    </location>
</feature>
<dbReference type="PROSITE" id="PS51012">
    <property type="entry name" value="ABC_TM2"/>
    <property type="match status" value="1"/>
</dbReference>
<evidence type="ECO:0000256" key="3">
    <source>
        <dbReference type="ARBA" id="ARBA00022448"/>
    </source>
</evidence>
<feature type="transmembrane region" description="Helical" evidence="8">
    <location>
        <begin position="219"/>
        <end position="245"/>
    </location>
</feature>
<dbReference type="AlphaFoldDB" id="A0A1J0VDY9"/>
<dbReference type="Pfam" id="PF12698">
    <property type="entry name" value="ABC2_membrane_3"/>
    <property type="match status" value="1"/>
</dbReference>
<comment type="similarity">
    <text evidence="2 8">Belongs to the ABC-2 integral membrane protein family.</text>
</comment>
<dbReference type="EMBL" id="CP018139">
    <property type="protein sequence ID" value="APE30229.1"/>
    <property type="molecule type" value="Genomic_DNA"/>
</dbReference>
<dbReference type="InterPro" id="IPR047817">
    <property type="entry name" value="ABC2_TM_bact-type"/>
</dbReference>
<reference evidence="11" key="1">
    <citation type="submission" date="2016-11" db="EMBL/GenBank/DDBJ databases">
        <title>Halolamina sediminis sp. nov., an extremely halophilic archaeon isolated from solar salt.</title>
        <authorList>
            <person name="Koh H.-W."/>
            <person name="Rani S."/>
            <person name="Park S.-J."/>
        </authorList>
    </citation>
    <scope>NUCLEOTIDE SEQUENCE [LARGE SCALE GENOMIC DNA]</scope>
    <source>
        <strain evidence="11">Hb3</strain>
    </source>
</reference>
<dbReference type="RefSeq" id="WP_071942215.1">
    <property type="nucleotide sequence ID" value="NZ_CP018139.1"/>
</dbReference>
<dbReference type="OrthoDB" id="9808686at2"/>
<dbReference type="GO" id="GO:0140359">
    <property type="term" value="F:ABC-type transporter activity"/>
    <property type="evidence" value="ECO:0007669"/>
    <property type="project" value="InterPro"/>
</dbReference>
<dbReference type="Gene3D" id="3.40.1710.10">
    <property type="entry name" value="abc type-2 transporter like domain"/>
    <property type="match status" value="1"/>
</dbReference>
<dbReference type="PRINTS" id="PR00164">
    <property type="entry name" value="ABC2TRNSPORT"/>
</dbReference>
<gene>
    <name evidence="10" type="ORF">BOX17_04255</name>
</gene>
<evidence type="ECO:0000256" key="1">
    <source>
        <dbReference type="ARBA" id="ARBA00004651"/>
    </source>
</evidence>
<dbReference type="Proteomes" id="UP000181985">
    <property type="component" value="Chromosome"/>
</dbReference>
<organism evidence="10 11">
    <name type="scientific">Halomonas aestuarii</name>
    <dbReference type="NCBI Taxonomy" id="1897729"/>
    <lineage>
        <taxon>Bacteria</taxon>
        <taxon>Pseudomonadati</taxon>
        <taxon>Pseudomonadota</taxon>
        <taxon>Gammaproteobacteria</taxon>
        <taxon>Oceanospirillales</taxon>
        <taxon>Halomonadaceae</taxon>
        <taxon>Halomonas</taxon>
    </lineage>
</organism>
<evidence type="ECO:0000313" key="11">
    <source>
        <dbReference type="Proteomes" id="UP000181985"/>
    </source>
</evidence>
<feature type="transmembrane region" description="Helical" evidence="8">
    <location>
        <begin position="257"/>
        <end position="278"/>
    </location>
</feature>
<protein>
    <recommendedName>
        <fullName evidence="8">Transport permease protein</fullName>
    </recommendedName>
</protein>
<name>A0A1J0VDY9_9GAMM</name>
<dbReference type="InterPro" id="IPR013525">
    <property type="entry name" value="ABC2_TM"/>
</dbReference>
<dbReference type="PANTHER" id="PTHR30294">
    <property type="entry name" value="MEMBRANE COMPONENT OF ABC TRANSPORTER YHHJ-RELATED"/>
    <property type="match status" value="1"/>
</dbReference>
<evidence type="ECO:0000256" key="4">
    <source>
        <dbReference type="ARBA" id="ARBA00022475"/>
    </source>
</evidence>
<keyword evidence="6 8" id="KW-1133">Transmembrane helix</keyword>
<sequence length="369" mass="40332">MWQRIHALMIKEFLALLHDPRARVVIVVPPIIQLIVFSFAATFDLNHVPMAVYDRDGGPEARALVARFTGSEHFELVARVHRQEEIARLIDDREALMVLSIGPRFSHDLRSADGAGVQLILDGRNSNTAAIALGYARSIVGGFGEDWLEAHGGPTPPSVLVTRAWFNPNLVSRWFIVPGIVGLLVLVVVMVVTSMSVAREREQGTFDQLLVTPMHPMEILVGKAMPGLVIGLLEATAIIAVAVWGFDIPLRGHLATLYVGLGLFLLSAVGVGLMISALSATLQQAVLGSFLFLVPAVILSGFATPIANMPPLVQDLTLINPMRYFMVVLRGVFLEGTPFHLLIDQFWPMAVIGVATLALAGWLFRHRMY</sequence>
<dbReference type="InterPro" id="IPR051449">
    <property type="entry name" value="ABC-2_transporter_component"/>
</dbReference>
<dbReference type="PANTHER" id="PTHR30294:SF44">
    <property type="entry name" value="MULTIDRUG ABC TRANSPORTER PERMEASE YBHR-RELATED"/>
    <property type="match status" value="1"/>
</dbReference>